<reference evidence="3 4" key="2">
    <citation type="submission" date="2018-11" db="EMBL/GenBank/DDBJ databases">
        <authorList>
            <consortium name="Pathogen Informatics"/>
        </authorList>
    </citation>
    <scope>NUCLEOTIDE SEQUENCE [LARGE SCALE GENOMIC DNA]</scope>
</reference>
<evidence type="ECO:0000256" key="2">
    <source>
        <dbReference type="SAM" id="MobiDB-lite"/>
    </source>
</evidence>
<accession>A0A183DT19</accession>
<dbReference type="EMBL" id="UYRT01078857">
    <property type="protein sequence ID" value="VDN19397.1"/>
    <property type="molecule type" value="Genomic_DNA"/>
</dbReference>
<evidence type="ECO:0000313" key="3">
    <source>
        <dbReference type="EMBL" id="VDN19397.1"/>
    </source>
</evidence>
<evidence type="ECO:0000256" key="1">
    <source>
        <dbReference type="SAM" id="Coils"/>
    </source>
</evidence>
<feature type="coiled-coil region" evidence="1">
    <location>
        <begin position="23"/>
        <end position="57"/>
    </location>
</feature>
<sequence length="188" mass="22238">MQKSIGLAQPRVLCTYKSWNISFSDLEADAKALLQKIDELEQQKLKVSEKVIQLVQRRTEYPSILAGHLAKREQHRLTRTRDAPLELPKLEDGEEREKLLASILKMKEFEEENKRLTHQLETRDAPLELPKLEDSEEREKLLASILKMKEFEEENKRLAHHLETLNNENEEHARKLSEREKEFRDIFS</sequence>
<dbReference type="Proteomes" id="UP000271098">
    <property type="component" value="Unassembled WGS sequence"/>
</dbReference>
<feature type="region of interest" description="Disordered" evidence="2">
    <location>
        <begin position="162"/>
        <end position="188"/>
    </location>
</feature>
<proteinExistence type="predicted"/>
<dbReference type="WBParaSite" id="GPUH_0001187401-mRNA-1">
    <property type="protein sequence ID" value="GPUH_0001187401-mRNA-1"/>
    <property type="gene ID" value="GPUH_0001187401"/>
</dbReference>
<protein>
    <submittedName>
        <fullName evidence="5">RH2 domain-containing protein</fullName>
    </submittedName>
</protein>
<name>A0A183DT19_9BILA</name>
<evidence type="ECO:0000313" key="4">
    <source>
        <dbReference type="Proteomes" id="UP000271098"/>
    </source>
</evidence>
<gene>
    <name evidence="3" type="ORF">GPUH_LOCUS11860</name>
</gene>
<reference evidence="5" key="1">
    <citation type="submission" date="2016-06" db="UniProtKB">
        <authorList>
            <consortium name="WormBaseParasite"/>
        </authorList>
    </citation>
    <scope>IDENTIFICATION</scope>
</reference>
<organism evidence="5">
    <name type="scientific">Gongylonema pulchrum</name>
    <dbReference type="NCBI Taxonomy" id="637853"/>
    <lineage>
        <taxon>Eukaryota</taxon>
        <taxon>Metazoa</taxon>
        <taxon>Ecdysozoa</taxon>
        <taxon>Nematoda</taxon>
        <taxon>Chromadorea</taxon>
        <taxon>Rhabditida</taxon>
        <taxon>Spirurina</taxon>
        <taxon>Spiruromorpha</taxon>
        <taxon>Spiruroidea</taxon>
        <taxon>Gongylonematidae</taxon>
        <taxon>Gongylonema</taxon>
    </lineage>
</organism>
<dbReference type="AlphaFoldDB" id="A0A183DT19"/>
<keyword evidence="4" id="KW-1185">Reference proteome</keyword>
<evidence type="ECO:0000313" key="5">
    <source>
        <dbReference type="WBParaSite" id="GPUH_0001187401-mRNA-1"/>
    </source>
</evidence>
<keyword evidence="1" id="KW-0175">Coiled coil</keyword>